<organism evidence="1 2">
    <name type="scientific">Smallanthus sonchifolius</name>
    <dbReference type="NCBI Taxonomy" id="185202"/>
    <lineage>
        <taxon>Eukaryota</taxon>
        <taxon>Viridiplantae</taxon>
        <taxon>Streptophyta</taxon>
        <taxon>Embryophyta</taxon>
        <taxon>Tracheophyta</taxon>
        <taxon>Spermatophyta</taxon>
        <taxon>Magnoliopsida</taxon>
        <taxon>eudicotyledons</taxon>
        <taxon>Gunneridae</taxon>
        <taxon>Pentapetalae</taxon>
        <taxon>asterids</taxon>
        <taxon>campanulids</taxon>
        <taxon>Asterales</taxon>
        <taxon>Asteraceae</taxon>
        <taxon>Asteroideae</taxon>
        <taxon>Heliantheae alliance</taxon>
        <taxon>Millerieae</taxon>
        <taxon>Smallanthus</taxon>
    </lineage>
</organism>
<reference evidence="2" key="1">
    <citation type="journal article" date="2022" name="Mol. Ecol. Resour.">
        <title>The genomes of chicory, endive, great burdock and yacon provide insights into Asteraceae palaeo-polyploidization history and plant inulin production.</title>
        <authorList>
            <person name="Fan W."/>
            <person name="Wang S."/>
            <person name="Wang H."/>
            <person name="Wang A."/>
            <person name="Jiang F."/>
            <person name="Liu H."/>
            <person name="Zhao H."/>
            <person name="Xu D."/>
            <person name="Zhang Y."/>
        </authorList>
    </citation>
    <scope>NUCLEOTIDE SEQUENCE [LARGE SCALE GENOMIC DNA]</scope>
    <source>
        <strain evidence="2">cv. Yunnan</strain>
    </source>
</reference>
<keyword evidence="2" id="KW-1185">Reference proteome</keyword>
<accession>A0ACB9GVK2</accession>
<dbReference type="Proteomes" id="UP001056120">
    <property type="component" value="Linkage Group LG13"/>
</dbReference>
<proteinExistence type="predicted"/>
<gene>
    <name evidence="1" type="ORF">L1987_42064</name>
</gene>
<protein>
    <submittedName>
        <fullName evidence="1">Uncharacterized protein</fullName>
    </submittedName>
</protein>
<dbReference type="EMBL" id="CM042030">
    <property type="protein sequence ID" value="KAI3787529.1"/>
    <property type="molecule type" value="Genomic_DNA"/>
</dbReference>
<reference evidence="1 2" key="2">
    <citation type="journal article" date="2022" name="Mol. Ecol. Resour.">
        <title>The genomes of chicory, endive, great burdock and yacon provide insights into Asteraceae paleo-polyploidization history and plant inulin production.</title>
        <authorList>
            <person name="Fan W."/>
            <person name="Wang S."/>
            <person name="Wang H."/>
            <person name="Wang A."/>
            <person name="Jiang F."/>
            <person name="Liu H."/>
            <person name="Zhao H."/>
            <person name="Xu D."/>
            <person name="Zhang Y."/>
        </authorList>
    </citation>
    <scope>NUCLEOTIDE SEQUENCE [LARGE SCALE GENOMIC DNA]</scope>
    <source>
        <strain evidence="2">cv. Yunnan</strain>
        <tissue evidence="1">Leaves</tissue>
    </source>
</reference>
<sequence>MSAETVADPNLKLNQSCWLKKQNDLLDPDWQEDGDYSIWMSGFNFGNVEAIVKMETKYGTLHIKLLAECSPHSFIYILELLASRHCVGCRFVRAEGHGESWDSNGNHMTLASFGPPFAILQGTLEAEGVAFKKIPLEACSSIRRGSVGWIGSGPEFFISLANHQEWTNTYTVFGYVLPDDMETVEKIATLPTVPDVWNNINVSVLETPVSFWFQRLNKATEET</sequence>
<evidence type="ECO:0000313" key="2">
    <source>
        <dbReference type="Proteomes" id="UP001056120"/>
    </source>
</evidence>
<evidence type="ECO:0000313" key="1">
    <source>
        <dbReference type="EMBL" id="KAI3787529.1"/>
    </source>
</evidence>
<comment type="caution">
    <text evidence="1">The sequence shown here is derived from an EMBL/GenBank/DDBJ whole genome shotgun (WGS) entry which is preliminary data.</text>
</comment>
<name>A0ACB9GVK2_9ASTR</name>